<accession>A0A6G7J0H1</accession>
<keyword evidence="5" id="KW-1185">Reference proteome</keyword>
<feature type="transmembrane region" description="Helical" evidence="1">
    <location>
        <begin position="78"/>
        <end position="95"/>
    </location>
</feature>
<organism evidence="4 5">
    <name type="scientific">Flagellimonas oceani</name>
    <dbReference type="NCBI Taxonomy" id="2698672"/>
    <lineage>
        <taxon>Bacteria</taxon>
        <taxon>Pseudomonadati</taxon>
        <taxon>Bacteroidota</taxon>
        <taxon>Flavobacteriia</taxon>
        <taxon>Flavobacteriales</taxon>
        <taxon>Flavobacteriaceae</taxon>
        <taxon>Flagellimonas</taxon>
    </lineage>
</organism>
<dbReference type="EMBL" id="CP049616">
    <property type="protein sequence ID" value="QII44098.1"/>
    <property type="molecule type" value="Genomic_DNA"/>
</dbReference>
<dbReference type="PANTHER" id="PTHR30273">
    <property type="entry name" value="PERIPLASMIC SIGNAL SENSOR AND SIGMA FACTOR ACTIVATOR FECR-RELATED"/>
    <property type="match status" value="1"/>
</dbReference>
<dbReference type="PANTHER" id="PTHR30273:SF2">
    <property type="entry name" value="PROTEIN FECR"/>
    <property type="match status" value="1"/>
</dbReference>
<dbReference type="Proteomes" id="UP000502928">
    <property type="component" value="Chromosome"/>
</dbReference>
<dbReference type="Gene3D" id="2.60.120.1440">
    <property type="match status" value="1"/>
</dbReference>
<reference evidence="4 5" key="1">
    <citation type="submission" date="2020-02" db="EMBL/GenBank/DDBJ databases">
        <title>Complete genome of Muricauda sp. 501str8.</title>
        <authorList>
            <person name="Dong B."/>
            <person name="Zhu S."/>
            <person name="Yang J."/>
            <person name="Chen J."/>
        </authorList>
    </citation>
    <scope>NUCLEOTIDE SEQUENCE [LARGE SCALE GENOMIC DNA]</scope>
    <source>
        <strain evidence="4 5">501str8</strain>
    </source>
</reference>
<proteinExistence type="predicted"/>
<dbReference type="InterPro" id="IPR006860">
    <property type="entry name" value="FecR"/>
</dbReference>
<dbReference type="InterPro" id="IPR012373">
    <property type="entry name" value="Ferrdict_sens_TM"/>
</dbReference>
<dbReference type="Pfam" id="PF16344">
    <property type="entry name" value="FecR_C"/>
    <property type="match status" value="1"/>
</dbReference>
<evidence type="ECO:0000259" key="2">
    <source>
        <dbReference type="Pfam" id="PF04773"/>
    </source>
</evidence>
<keyword evidence="1" id="KW-1133">Transmembrane helix</keyword>
<dbReference type="InterPro" id="IPR032508">
    <property type="entry name" value="FecR_C"/>
</dbReference>
<dbReference type="RefSeq" id="WP_166247759.1">
    <property type="nucleotide sequence ID" value="NZ_CP049616.1"/>
</dbReference>
<evidence type="ECO:0000256" key="1">
    <source>
        <dbReference type="SAM" id="Phobius"/>
    </source>
</evidence>
<dbReference type="Pfam" id="PF04773">
    <property type="entry name" value="FecR"/>
    <property type="match status" value="1"/>
</dbReference>
<dbReference type="AlphaFoldDB" id="A0A6G7J0H1"/>
<sequence length="313" mass="36538">MMRNEKVEEECIRYLSKEGSEEERFLFELELSINDDLKKNYVIYRKIWEAYPLDFEEKRNGQKTVSEPNPFKSKFRRVKVFLTIAASLLMGWFLFENFYDAYPNRVATQARERVTFYLPDSTKVILNSQSSLSYCKDFLKNRNVNLQGEAFFEVVHRKGQPFKVFSEDIEVLVLGTKFNVNTSDSLRTVALEEGKVSMRIPESGMNVTLLPNELVVYDPENKHLDKRWFDPKVTLVWKDDVLVLEDIALQKALPKINNYYGVEFILNDSIAGTKSIKGVFKGKDVDEFKDAMEFITGFTIENVEEQTYLIQNK</sequence>
<evidence type="ECO:0000313" key="4">
    <source>
        <dbReference type="EMBL" id="QII44098.1"/>
    </source>
</evidence>
<dbReference type="KEGG" id="mut:GVT53_05235"/>
<evidence type="ECO:0000313" key="5">
    <source>
        <dbReference type="Proteomes" id="UP000502928"/>
    </source>
</evidence>
<name>A0A6G7J0H1_9FLAO</name>
<dbReference type="GO" id="GO:0016989">
    <property type="term" value="F:sigma factor antagonist activity"/>
    <property type="evidence" value="ECO:0007669"/>
    <property type="project" value="TreeGrafter"/>
</dbReference>
<feature type="domain" description="Protein FecR C-terminal" evidence="3">
    <location>
        <begin position="242"/>
        <end position="310"/>
    </location>
</feature>
<dbReference type="Gene3D" id="3.55.50.30">
    <property type="match status" value="1"/>
</dbReference>
<feature type="domain" description="FecR protein" evidence="2">
    <location>
        <begin position="105"/>
        <end position="196"/>
    </location>
</feature>
<keyword evidence="1" id="KW-0812">Transmembrane</keyword>
<keyword evidence="1" id="KW-0472">Membrane</keyword>
<gene>
    <name evidence="4" type="ORF">GVT53_05235</name>
</gene>
<dbReference type="PIRSF" id="PIRSF018266">
    <property type="entry name" value="FecR"/>
    <property type="match status" value="1"/>
</dbReference>
<protein>
    <submittedName>
        <fullName evidence="4">Uncharacterized protein</fullName>
    </submittedName>
</protein>
<evidence type="ECO:0000259" key="3">
    <source>
        <dbReference type="Pfam" id="PF16344"/>
    </source>
</evidence>